<evidence type="ECO:0000313" key="2">
    <source>
        <dbReference type="Proteomes" id="UP000583556"/>
    </source>
</evidence>
<evidence type="ECO:0008006" key="3">
    <source>
        <dbReference type="Google" id="ProtNLM"/>
    </source>
</evidence>
<dbReference type="EMBL" id="JABBGM010000010">
    <property type="protein sequence ID" value="NML95481.1"/>
    <property type="molecule type" value="Genomic_DNA"/>
</dbReference>
<name>A0A7Y0GAP9_9SPHN</name>
<reference evidence="1 2" key="1">
    <citation type="submission" date="2020-04" db="EMBL/GenBank/DDBJ databases">
        <title>Novosphingobium sp. TW-4 isolated from soil.</title>
        <authorList>
            <person name="Dahal R.H."/>
            <person name="Chaudhary D.K."/>
        </authorList>
    </citation>
    <scope>NUCLEOTIDE SEQUENCE [LARGE SCALE GENOMIC DNA]</scope>
    <source>
        <strain evidence="1 2">TW-4</strain>
    </source>
</reference>
<dbReference type="InterPro" id="IPR028978">
    <property type="entry name" value="Chorismate_lyase_/UTRA_dom_sf"/>
</dbReference>
<dbReference type="RefSeq" id="WP_169494688.1">
    <property type="nucleotide sequence ID" value="NZ_JABBGM010000010.1"/>
</dbReference>
<dbReference type="SUPFAM" id="SSF64288">
    <property type="entry name" value="Chorismate lyase-like"/>
    <property type="match status" value="1"/>
</dbReference>
<gene>
    <name evidence="1" type="ORF">HHL27_17535</name>
</gene>
<sequence length="187" mass="20050">MDLRPSLAVIAVAASSTGLAGCAPAQLHRFQQTLRARDSATAALTEWCRAEGIAPQGEIRALVDRAAFEEPDGETRALLGLAPGQRVGFRHVRLACDGVVLSEAKNWYVPDALTPEMNRILETTDAPFGKVVAGLGFHRERLSESAGGWPGCPKDTVLSHRGLLRRADGTAISLVIECYTKANFKKG</sequence>
<dbReference type="Gene3D" id="3.40.1410.10">
    <property type="entry name" value="Chorismate lyase-like"/>
    <property type="match status" value="1"/>
</dbReference>
<dbReference type="PROSITE" id="PS51257">
    <property type="entry name" value="PROKAR_LIPOPROTEIN"/>
    <property type="match status" value="1"/>
</dbReference>
<dbReference type="Proteomes" id="UP000583556">
    <property type="component" value="Unassembled WGS sequence"/>
</dbReference>
<accession>A0A7Y0GAP9</accession>
<proteinExistence type="predicted"/>
<keyword evidence="2" id="KW-1185">Reference proteome</keyword>
<comment type="caution">
    <text evidence="1">The sequence shown here is derived from an EMBL/GenBank/DDBJ whole genome shotgun (WGS) entry which is preliminary data.</text>
</comment>
<evidence type="ECO:0000313" key="1">
    <source>
        <dbReference type="EMBL" id="NML95481.1"/>
    </source>
</evidence>
<protein>
    <recommendedName>
        <fullName evidence="3">Chorismate lyase</fullName>
    </recommendedName>
</protein>
<organism evidence="1 2">
    <name type="scientific">Novosphingobium olei</name>
    <dbReference type="NCBI Taxonomy" id="2728851"/>
    <lineage>
        <taxon>Bacteria</taxon>
        <taxon>Pseudomonadati</taxon>
        <taxon>Pseudomonadota</taxon>
        <taxon>Alphaproteobacteria</taxon>
        <taxon>Sphingomonadales</taxon>
        <taxon>Sphingomonadaceae</taxon>
        <taxon>Novosphingobium</taxon>
    </lineage>
</organism>
<dbReference type="AlphaFoldDB" id="A0A7Y0GAP9"/>